<sequence length="166" mass="17707">MSIDIFARLARETAAAATPQQAFVAAETAVRALTGFRLFTILFVTRSGEEVERVHSSDPAAYTLTGRKRMGPTPWGAHVLEAQQPWFGADAAAMEWAFPDHALIASLGCGSCINIPVVSMRQLIGTLNVLDGPGVLREDQIPAIQAVAPAIALPLLRMAELEGASR</sequence>
<dbReference type="SUPFAM" id="SSF55781">
    <property type="entry name" value="GAF domain-like"/>
    <property type="match status" value="1"/>
</dbReference>
<dbReference type="InterPro" id="IPR003018">
    <property type="entry name" value="GAF"/>
</dbReference>
<name>A0A2W7IY97_9PROT</name>
<dbReference type="InterPro" id="IPR029016">
    <property type="entry name" value="GAF-like_dom_sf"/>
</dbReference>
<protein>
    <submittedName>
        <fullName evidence="2">GAF domain-containing protein</fullName>
    </submittedName>
</protein>
<dbReference type="AlphaFoldDB" id="A0A2W7IY97"/>
<dbReference type="OrthoDB" id="7066078at2"/>
<dbReference type="EMBL" id="QKYU01000015">
    <property type="protein sequence ID" value="PZW43643.1"/>
    <property type="molecule type" value="Genomic_DNA"/>
</dbReference>
<evidence type="ECO:0000313" key="2">
    <source>
        <dbReference type="EMBL" id="PZW43643.1"/>
    </source>
</evidence>
<keyword evidence="3" id="KW-1185">Reference proteome</keyword>
<dbReference type="Pfam" id="PF13185">
    <property type="entry name" value="GAF_2"/>
    <property type="match status" value="1"/>
</dbReference>
<organism evidence="2 3">
    <name type="scientific">Humitalea rosea</name>
    <dbReference type="NCBI Taxonomy" id="990373"/>
    <lineage>
        <taxon>Bacteria</taxon>
        <taxon>Pseudomonadati</taxon>
        <taxon>Pseudomonadota</taxon>
        <taxon>Alphaproteobacteria</taxon>
        <taxon>Acetobacterales</taxon>
        <taxon>Roseomonadaceae</taxon>
        <taxon>Humitalea</taxon>
    </lineage>
</organism>
<dbReference type="Proteomes" id="UP000249688">
    <property type="component" value="Unassembled WGS sequence"/>
</dbReference>
<accession>A0A2W7IY97</accession>
<comment type="caution">
    <text evidence="2">The sequence shown here is derived from an EMBL/GenBank/DDBJ whole genome shotgun (WGS) entry which is preliminary data.</text>
</comment>
<gene>
    <name evidence="2" type="ORF">C8P66_115108</name>
</gene>
<dbReference type="RefSeq" id="WP_111398909.1">
    <property type="nucleotide sequence ID" value="NZ_QKYU01000015.1"/>
</dbReference>
<evidence type="ECO:0000313" key="3">
    <source>
        <dbReference type="Proteomes" id="UP000249688"/>
    </source>
</evidence>
<evidence type="ECO:0000259" key="1">
    <source>
        <dbReference type="Pfam" id="PF13185"/>
    </source>
</evidence>
<dbReference type="Gene3D" id="3.30.450.40">
    <property type="match status" value="1"/>
</dbReference>
<feature type="domain" description="GAF" evidence="1">
    <location>
        <begin position="25"/>
        <end position="152"/>
    </location>
</feature>
<reference evidence="2 3" key="1">
    <citation type="submission" date="2018-06" db="EMBL/GenBank/DDBJ databases">
        <title>Genomic Encyclopedia of Archaeal and Bacterial Type Strains, Phase II (KMG-II): from individual species to whole genera.</title>
        <authorList>
            <person name="Goeker M."/>
        </authorList>
    </citation>
    <scope>NUCLEOTIDE SEQUENCE [LARGE SCALE GENOMIC DNA]</scope>
    <source>
        <strain evidence="2 3">DSM 24525</strain>
    </source>
</reference>
<proteinExistence type="predicted"/>